<dbReference type="Gene3D" id="3.40.1110.10">
    <property type="entry name" value="Calcium-transporting ATPase, cytoplasmic domain N"/>
    <property type="match status" value="1"/>
</dbReference>
<reference evidence="12 13" key="1">
    <citation type="journal article" date="2015" name="Fungal Genet. Biol.">
        <title>Evolution of novel wood decay mechanisms in Agaricales revealed by the genome sequences of Fistulina hepatica and Cylindrobasidium torrendii.</title>
        <authorList>
            <person name="Floudas D."/>
            <person name="Held B.W."/>
            <person name="Riley R."/>
            <person name="Nagy L.G."/>
            <person name="Koehler G."/>
            <person name="Ransdell A.S."/>
            <person name="Younus H."/>
            <person name="Chow J."/>
            <person name="Chiniquy J."/>
            <person name="Lipzen A."/>
            <person name="Tritt A."/>
            <person name="Sun H."/>
            <person name="Haridas S."/>
            <person name="LaButti K."/>
            <person name="Ohm R.A."/>
            <person name="Kues U."/>
            <person name="Blanchette R.A."/>
            <person name="Grigoriev I.V."/>
            <person name="Minto R.E."/>
            <person name="Hibbett D.S."/>
        </authorList>
    </citation>
    <scope>NUCLEOTIDE SEQUENCE [LARGE SCALE GENOMIC DNA]</scope>
    <source>
        <strain evidence="12 13">ATCC 64428</strain>
    </source>
</reference>
<dbReference type="PROSITE" id="PS50846">
    <property type="entry name" value="HMA_2"/>
    <property type="match status" value="2"/>
</dbReference>
<organism evidence="12 13">
    <name type="scientific">Fistulina hepatica ATCC 64428</name>
    <dbReference type="NCBI Taxonomy" id="1128425"/>
    <lineage>
        <taxon>Eukaryota</taxon>
        <taxon>Fungi</taxon>
        <taxon>Dikarya</taxon>
        <taxon>Basidiomycota</taxon>
        <taxon>Agaricomycotina</taxon>
        <taxon>Agaricomycetes</taxon>
        <taxon>Agaricomycetidae</taxon>
        <taxon>Agaricales</taxon>
        <taxon>Fistulinaceae</taxon>
        <taxon>Fistulina</taxon>
    </lineage>
</organism>
<dbReference type="SFLD" id="SFLDS00003">
    <property type="entry name" value="Haloacid_Dehalogenase"/>
    <property type="match status" value="1"/>
</dbReference>
<dbReference type="Gene3D" id="3.40.50.1000">
    <property type="entry name" value="HAD superfamily/HAD-like"/>
    <property type="match status" value="1"/>
</dbReference>
<dbReference type="PANTHER" id="PTHR43520:SF32">
    <property type="entry name" value="COPPER RESISTANCE P-TYPE ATPASE (EUROFUNG)"/>
    <property type="match status" value="1"/>
</dbReference>
<dbReference type="SUPFAM" id="SSF81665">
    <property type="entry name" value="Calcium ATPase, transmembrane domain M"/>
    <property type="match status" value="1"/>
</dbReference>
<feature type="domain" description="HMA" evidence="11">
    <location>
        <begin position="68"/>
        <end position="133"/>
    </location>
</feature>
<feature type="transmembrane region" description="Helical" evidence="10">
    <location>
        <begin position="927"/>
        <end position="949"/>
    </location>
</feature>
<dbReference type="Pfam" id="PF00702">
    <property type="entry name" value="Hydrolase"/>
    <property type="match status" value="1"/>
</dbReference>
<dbReference type="GO" id="GO:0005507">
    <property type="term" value="F:copper ion binding"/>
    <property type="evidence" value="ECO:0007669"/>
    <property type="project" value="TreeGrafter"/>
</dbReference>
<keyword evidence="4 10" id="KW-0479">Metal-binding</keyword>
<dbReference type="PRINTS" id="PR00119">
    <property type="entry name" value="CATATPASE"/>
</dbReference>
<dbReference type="Pfam" id="PF00122">
    <property type="entry name" value="E1-E2_ATPase"/>
    <property type="match status" value="1"/>
</dbReference>
<evidence type="ECO:0000256" key="9">
    <source>
        <dbReference type="ARBA" id="ARBA00023136"/>
    </source>
</evidence>
<comment type="similarity">
    <text evidence="2 10">Belongs to the cation transport ATPase (P-type) (TC 3.A.3) family. Type IB subfamily.</text>
</comment>
<keyword evidence="5 10" id="KW-0547">Nucleotide-binding</keyword>
<dbReference type="InterPro" id="IPR023214">
    <property type="entry name" value="HAD_sf"/>
</dbReference>
<evidence type="ECO:0000256" key="2">
    <source>
        <dbReference type="ARBA" id="ARBA00006024"/>
    </source>
</evidence>
<dbReference type="NCBIfam" id="TIGR01525">
    <property type="entry name" value="ATPase-IB_hvy"/>
    <property type="match status" value="1"/>
</dbReference>
<dbReference type="InterPro" id="IPR006121">
    <property type="entry name" value="HMA_dom"/>
</dbReference>
<proteinExistence type="inferred from homology"/>
<feature type="transmembrane region" description="Helical" evidence="10">
    <location>
        <begin position="886"/>
        <end position="906"/>
    </location>
</feature>
<dbReference type="NCBIfam" id="TIGR01494">
    <property type="entry name" value="ATPase_P-type"/>
    <property type="match status" value="2"/>
</dbReference>
<dbReference type="Proteomes" id="UP000054144">
    <property type="component" value="Unassembled WGS sequence"/>
</dbReference>
<dbReference type="InterPro" id="IPR018303">
    <property type="entry name" value="ATPase_P-typ_P_site"/>
</dbReference>
<dbReference type="SUPFAM" id="SSF55008">
    <property type="entry name" value="HMA, heavy metal-associated domain"/>
    <property type="match status" value="2"/>
</dbReference>
<keyword evidence="7" id="KW-1278">Translocase</keyword>
<dbReference type="PANTHER" id="PTHR43520">
    <property type="entry name" value="ATP7, ISOFORM B"/>
    <property type="match status" value="1"/>
</dbReference>
<feature type="transmembrane region" description="Helical" evidence="10">
    <location>
        <begin position="961"/>
        <end position="983"/>
    </location>
</feature>
<dbReference type="SFLD" id="SFLDG00002">
    <property type="entry name" value="C1.7:_P-type_atpase_like"/>
    <property type="match status" value="1"/>
</dbReference>
<dbReference type="GO" id="GO:0055070">
    <property type="term" value="P:copper ion homeostasis"/>
    <property type="evidence" value="ECO:0007669"/>
    <property type="project" value="TreeGrafter"/>
</dbReference>
<evidence type="ECO:0000256" key="4">
    <source>
        <dbReference type="ARBA" id="ARBA00022723"/>
    </source>
</evidence>
<feature type="transmembrane region" description="Helical" evidence="10">
    <location>
        <begin position="558"/>
        <end position="581"/>
    </location>
</feature>
<accession>A0A0D7A361</accession>
<name>A0A0D7A361_9AGAR</name>
<dbReference type="Pfam" id="PF00403">
    <property type="entry name" value="HMA"/>
    <property type="match status" value="2"/>
</dbReference>
<dbReference type="OrthoDB" id="432719at2759"/>
<evidence type="ECO:0000256" key="3">
    <source>
        <dbReference type="ARBA" id="ARBA00022692"/>
    </source>
</evidence>
<dbReference type="CDD" id="cd02094">
    <property type="entry name" value="P-type_ATPase_Cu-like"/>
    <property type="match status" value="1"/>
</dbReference>
<evidence type="ECO:0000259" key="11">
    <source>
        <dbReference type="PROSITE" id="PS50846"/>
    </source>
</evidence>
<dbReference type="AlphaFoldDB" id="A0A0D7A361"/>
<dbReference type="InterPro" id="IPR044492">
    <property type="entry name" value="P_typ_ATPase_HD_dom"/>
</dbReference>
<evidence type="ECO:0000313" key="12">
    <source>
        <dbReference type="EMBL" id="KIY45185.1"/>
    </source>
</evidence>
<feature type="transmembrane region" description="Helical" evidence="10">
    <location>
        <begin position="243"/>
        <end position="267"/>
    </location>
</feature>
<dbReference type="GO" id="GO:0005524">
    <property type="term" value="F:ATP binding"/>
    <property type="evidence" value="ECO:0007669"/>
    <property type="project" value="UniProtKB-UniRule"/>
</dbReference>
<evidence type="ECO:0000256" key="6">
    <source>
        <dbReference type="ARBA" id="ARBA00022840"/>
    </source>
</evidence>
<dbReference type="InterPro" id="IPR036412">
    <property type="entry name" value="HAD-like_sf"/>
</dbReference>
<feature type="domain" description="HMA" evidence="11">
    <location>
        <begin position="1"/>
        <end position="57"/>
    </location>
</feature>
<keyword evidence="3 10" id="KW-0812">Transmembrane</keyword>
<dbReference type="PROSITE" id="PS00154">
    <property type="entry name" value="ATPASE_E1_E2"/>
    <property type="match status" value="1"/>
</dbReference>
<feature type="transmembrane region" description="Helical" evidence="10">
    <location>
        <begin position="776"/>
        <end position="798"/>
    </location>
</feature>
<protein>
    <submittedName>
        <fullName evidence="12">Heavy metal translocatin</fullName>
    </submittedName>
</protein>
<keyword evidence="6 10" id="KW-0067">ATP-binding</keyword>
<dbReference type="InterPro" id="IPR017969">
    <property type="entry name" value="Heavy-metal-associated_CS"/>
</dbReference>
<gene>
    <name evidence="12" type="ORF">FISHEDRAFT_49890</name>
</gene>
<dbReference type="InterPro" id="IPR059000">
    <property type="entry name" value="ATPase_P-type_domA"/>
</dbReference>
<evidence type="ECO:0000256" key="10">
    <source>
        <dbReference type="RuleBase" id="RU362081"/>
    </source>
</evidence>
<evidence type="ECO:0000256" key="5">
    <source>
        <dbReference type="ARBA" id="ARBA00022741"/>
    </source>
</evidence>
<feature type="transmembrane region" description="Helical" evidence="10">
    <location>
        <begin position="290"/>
        <end position="309"/>
    </location>
</feature>
<evidence type="ECO:0000313" key="13">
    <source>
        <dbReference type="Proteomes" id="UP000054144"/>
    </source>
</evidence>
<dbReference type="SFLD" id="SFLDF00027">
    <property type="entry name" value="p-type_atpase"/>
    <property type="match status" value="1"/>
</dbReference>
<dbReference type="CDD" id="cd00371">
    <property type="entry name" value="HMA"/>
    <property type="match status" value="2"/>
</dbReference>
<dbReference type="InterPro" id="IPR023299">
    <property type="entry name" value="ATPase_P-typ_cyto_dom_N"/>
</dbReference>
<evidence type="ECO:0000256" key="8">
    <source>
        <dbReference type="ARBA" id="ARBA00022989"/>
    </source>
</evidence>
<dbReference type="SUPFAM" id="SSF56784">
    <property type="entry name" value="HAD-like"/>
    <property type="match status" value="1"/>
</dbReference>
<dbReference type="GO" id="GO:0043682">
    <property type="term" value="F:P-type divalent copper transporter activity"/>
    <property type="evidence" value="ECO:0007669"/>
    <property type="project" value="TreeGrafter"/>
</dbReference>
<dbReference type="InterPro" id="IPR023298">
    <property type="entry name" value="ATPase_P-typ_TM_dom_sf"/>
</dbReference>
<evidence type="ECO:0000256" key="7">
    <source>
        <dbReference type="ARBA" id="ARBA00022967"/>
    </source>
</evidence>
<dbReference type="Gene3D" id="2.70.150.10">
    <property type="entry name" value="Calcium-transporting ATPase, cytoplasmic transduction domain A"/>
    <property type="match status" value="1"/>
</dbReference>
<feature type="transmembrane region" description="Helical" evidence="10">
    <location>
        <begin position="375"/>
        <end position="393"/>
    </location>
</feature>
<comment type="subcellular location">
    <subcellularLocation>
        <location evidence="1">Membrane</location>
        <topology evidence="1">Multi-pass membrane protein</topology>
    </subcellularLocation>
</comment>
<dbReference type="InterPro" id="IPR008250">
    <property type="entry name" value="ATPase_P-typ_transduc_dom_A_sf"/>
</dbReference>
<feature type="transmembrane region" description="Helical" evidence="10">
    <location>
        <begin position="341"/>
        <end position="363"/>
    </location>
</feature>
<dbReference type="SUPFAM" id="SSF81653">
    <property type="entry name" value="Calcium ATPase, transduction domain A"/>
    <property type="match status" value="1"/>
</dbReference>
<feature type="transmembrane region" description="Helical" evidence="10">
    <location>
        <begin position="601"/>
        <end position="629"/>
    </location>
</feature>
<dbReference type="InterPro" id="IPR027256">
    <property type="entry name" value="P-typ_ATPase_IB"/>
</dbReference>
<dbReference type="InterPro" id="IPR036163">
    <property type="entry name" value="HMA_dom_sf"/>
</dbReference>
<dbReference type="EMBL" id="KN882061">
    <property type="protein sequence ID" value="KIY45185.1"/>
    <property type="molecule type" value="Genomic_DNA"/>
</dbReference>
<dbReference type="FunFam" id="3.30.70.100:FF:000001">
    <property type="entry name" value="ATPase copper transporting beta"/>
    <property type="match status" value="1"/>
</dbReference>
<dbReference type="PROSITE" id="PS01047">
    <property type="entry name" value="HMA_1"/>
    <property type="match status" value="1"/>
</dbReference>
<dbReference type="Gene3D" id="3.30.70.100">
    <property type="match status" value="2"/>
</dbReference>
<dbReference type="GO" id="GO:0016887">
    <property type="term" value="F:ATP hydrolysis activity"/>
    <property type="evidence" value="ECO:0007669"/>
    <property type="project" value="InterPro"/>
</dbReference>
<keyword evidence="8 10" id="KW-1133">Transmembrane helix</keyword>
<keyword evidence="13" id="KW-1185">Reference proteome</keyword>
<sequence>MTCASCSNTVTDVVSAVPGVEKVFVSLIEGHASVVIQSEKTASHVLEAISDAGFEAQILSVTAPNGPFDLSLSVEGMTCASCSNTITSAISAVPGVEDVSVSFIDGHASVRITVRDVVQRVLEAVSDAGYEAQVVSVTAVRESLMDVARNVTFRVDGLYCRHCPKKIMDAVAATGVDVVTPLTDFTNPILAVRYLPDPPRLSIRSLMTAIAKANDPPFSVTMHKPPSIEELARQRLMRETRTLLLRLSVAVVAAVPAFVLGTVYMSLVSQSNSTRKYIVEPMWAGNVSRVQWALFFIATPVMFFSAWTFHRRSLREIYALWRPGSVTPLWRRFVRFGSMSMLVSAGVSVAYFSSIALLALGAVQAPSATGEGDTSTYFDSVVLLTMFLLAGEFREEMFCAFADIVIGRFLESYSKSRTADAVNALVSLRPQHALIATQREITSPGTRLREVSVDMLDIGDIVRVPHGSSPPADGIVSSDDWKADKAIEILFDESSLTGEARAVVKQPGDEVFAGTVNVGPVVSVRIKAVGGQTMLDKIVQVVREGQARRAPLERYADVITAYFVPVVTLLAIITWVIWFALGESGALPKDSLDIPVGGWPVWSLEFAIALFVIACPCGIGLAAPTALLVGSGLAAKFGILARGGGEAFQEMAKTQIIVFDKTGTLTEGGAPRVSDTEISSKSYDKATVLGVAAALEGTSVHPLAKAIRNMCDKEGANDVAATAVREVSGRGVSGHFDALGLSAVIGSEAWVLEHGAVANTELEALIMKWKSEAKSVVVLALSSGGGEGPFVIVATFAVTDVLRPEARETIEWLHNQNIEAWMISGDNTETATAVARMAGIRPEHVIGDVLPTEKADKIRALQEGGRIVAMVGDGINDAPALAMADVGIAVGSGSDVAISSASFILLTSDLRRLVTLRDLSQKTISRVIFNFGWALVYNVAAIPIAAGVIYPAGHARLNPVWASLAMALSSVSVICSSLMLKLYREPKFVSASRT</sequence>
<keyword evidence="9 10" id="KW-0472">Membrane</keyword>
<evidence type="ECO:0000256" key="1">
    <source>
        <dbReference type="ARBA" id="ARBA00004141"/>
    </source>
</evidence>
<dbReference type="InterPro" id="IPR001757">
    <property type="entry name" value="P_typ_ATPase"/>
</dbReference>
<dbReference type="GO" id="GO:0016020">
    <property type="term" value="C:membrane"/>
    <property type="evidence" value="ECO:0007669"/>
    <property type="project" value="UniProtKB-SubCell"/>
</dbReference>